<organism evidence="1 2">
    <name type="scientific">Mycobacteroides abscessus subsp. massiliense</name>
    <dbReference type="NCBI Taxonomy" id="1962118"/>
    <lineage>
        <taxon>Bacteria</taxon>
        <taxon>Bacillati</taxon>
        <taxon>Actinomycetota</taxon>
        <taxon>Actinomycetes</taxon>
        <taxon>Mycobacteriales</taxon>
        <taxon>Mycobacteriaceae</taxon>
        <taxon>Mycobacteroides</taxon>
        <taxon>Mycobacteroides abscessus</taxon>
    </lineage>
</organism>
<sequence>MWGITDEALVRALKRPTGRLNTWRVLAALRVERARQSVCGACGRAAWYVPRPDRFFHADGSDNRTCWAAYSRGEVP</sequence>
<evidence type="ECO:0000313" key="2">
    <source>
        <dbReference type="Proteomes" id="UP000190074"/>
    </source>
</evidence>
<accession>A0A1U0UGF2</accession>
<reference evidence="1 2" key="1">
    <citation type="submission" date="2016-11" db="EMBL/GenBank/DDBJ databases">
        <authorList>
            <consortium name="Pathogen Informatics"/>
        </authorList>
    </citation>
    <scope>NUCLEOTIDE SEQUENCE [LARGE SCALE GENOMIC DNA]</scope>
    <source>
        <strain evidence="1 2">911</strain>
    </source>
</reference>
<dbReference type="AlphaFoldDB" id="A0A1U0UGF2"/>
<dbReference type="Proteomes" id="UP000190074">
    <property type="component" value="Unassembled WGS sequence"/>
</dbReference>
<proteinExistence type="predicted"/>
<gene>
    <name evidence="1" type="ORF">SAMEA2259716_03160</name>
</gene>
<protein>
    <submittedName>
        <fullName evidence="1">Uncharacterized protein</fullName>
    </submittedName>
</protein>
<name>A0A1U0UGF2_9MYCO</name>
<dbReference type="EMBL" id="FVGW01000005">
    <property type="protein sequence ID" value="SKM23296.1"/>
    <property type="molecule type" value="Genomic_DNA"/>
</dbReference>
<evidence type="ECO:0000313" key="1">
    <source>
        <dbReference type="EMBL" id="SKM23296.1"/>
    </source>
</evidence>